<evidence type="ECO:0000256" key="1">
    <source>
        <dbReference type="SAM" id="MobiDB-lite"/>
    </source>
</evidence>
<feature type="region of interest" description="Disordered" evidence="1">
    <location>
        <begin position="364"/>
        <end position="405"/>
    </location>
</feature>
<protein>
    <recommendedName>
        <fullName evidence="2">C2H2-type domain-containing protein</fullName>
    </recommendedName>
</protein>
<evidence type="ECO:0000259" key="2">
    <source>
        <dbReference type="PROSITE" id="PS00028"/>
    </source>
</evidence>
<keyword evidence="4" id="KW-1185">Reference proteome</keyword>
<feature type="region of interest" description="Disordered" evidence="1">
    <location>
        <begin position="225"/>
        <end position="251"/>
    </location>
</feature>
<feature type="compositionally biased region" description="Polar residues" evidence="1">
    <location>
        <begin position="151"/>
        <end position="160"/>
    </location>
</feature>
<dbReference type="EMBL" id="ML996338">
    <property type="protein sequence ID" value="KAF2727346.1"/>
    <property type="molecule type" value="Genomic_DNA"/>
</dbReference>
<accession>A0A9P4QM43</accession>
<feature type="region of interest" description="Disordered" evidence="1">
    <location>
        <begin position="113"/>
        <end position="160"/>
    </location>
</feature>
<dbReference type="AlphaFoldDB" id="A0A9P4QM43"/>
<feature type="domain" description="C2H2-type" evidence="2">
    <location>
        <begin position="206"/>
        <end position="227"/>
    </location>
</feature>
<dbReference type="PROSITE" id="PS00028">
    <property type="entry name" value="ZINC_FINGER_C2H2_1"/>
    <property type="match status" value="1"/>
</dbReference>
<gene>
    <name evidence="3" type="ORF">EJ04DRAFT_517310</name>
</gene>
<feature type="compositionally biased region" description="Basic residues" evidence="1">
    <location>
        <begin position="490"/>
        <end position="502"/>
    </location>
</feature>
<feature type="compositionally biased region" description="Low complexity" evidence="1">
    <location>
        <begin position="118"/>
        <end position="130"/>
    </location>
</feature>
<feature type="compositionally biased region" description="Low complexity" evidence="1">
    <location>
        <begin position="379"/>
        <end position="392"/>
    </location>
</feature>
<evidence type="ECO:0000313" key="4">
    <source>
        <dbReference type="Proteomes" id="UP000799444"/>
    </source>
</evidence>
<dbReference type="InterPro" id="IPR013087">
    <property type="entry name" value="Znf_C2H2_type"/>
</dbReference>
<comment type="caution">
    <text evidence="3">The sequence shown here is derived from an EMBL/GenBank/DDBJ whole genome shotgun (WGS) entry which is preliminary data.</text>
</comment>
<sequence length="557" mass="62697">MRFNIRVEGRGRRVELDLKWGSSYSCSENDATMALEAPTFSRHQPLKALRSSRQMRCRLLSLISRRFKPHVRAALGDEYWHTELESNSSVFELGDTQVLCDIHALSDPQVCTQNVPQNASSSPASNAASSFPGLSFTNTDHDSGQPILSPMPSQALSSSVGHSHSPCEPCVYDFAKDGLPVLEPQLQPVVLTKLKKRKQVIPEQLCRQCGIVFQRVDARRKHEWKRHGLSVTQAEKDAQSTPGQESKHKISRHARLYNWRSKHKPVAFSHDAALGIGTWDHHITQEEQIQQQLTTFRTTSGSEPSADIGWDAICLNMFDRPLSPNQLTSPTSVLAPGYGLENHDQMHEEEAEDNLAHTAQDCHQSPINTWKPHRDKTTNLHSQSSQRSHNSRGPQHFVHTSQRSLRLHPSLNRRLPFAALMRSSSQQNAAFIQSVYALQDIRANLRARPPKAHRSNWGMVSMSGRGSVLKAAYPPIKCEMCPRTFVGQQRKRNLAGHRRRVHGYGSRGARISRSPKFRRVRSAKEGTSVVVRSESAASYERSDEDFQVALNGINYCR</sequence>
<organism evidence="3 4">
    <name type="scientific">Polyplosphaeria fusca</name>
    <dbReference type="NCBI Taxonomy" id="682080"/>
    <lineage>
        <taxon>Eukaryota</taxon>
        <taxon>Fungi</taxon>
        <taxon>Dikarya</taxon>
        <taxon>Ascomycota</taxon>
        <taxon>Pezizomycotina</taxon>
        <taxon>Dothideomycetes</taxon>
        <taxon>Pleosporomycetidae</taxon>
        <taxon>Pleosporales</taxon>
        <taxon>Tetraplosphaeriaceae</taxon>
        <taxon>Polyplosphaeria</taxon>
    </lineage>
</organism>
<name>A0A9P4QM43_9PLEO</name>
<reference evidence="3" key="1">
    <citation type="journal article" date="2020" name="Stud. Mycol.">
        <title>101 Dothideomycetes genomes: a test case for predicting lifestyles and emergence of pathogens.</title>
        <authorList>
            <person name="Haridas S."/>
            <person name="Albert R."/>
            <person name="Binder M."/>
            <person name="Bloem J."/>
            <person name="Labutti K."/>
            <person name="Salamov A."/>
            <person name="Andreopoulos B."/>
            <person name="Baker S."/>
            <person name="Barry K."/>
            <person name="Bills G."/>
            <person name="Bluhm B."/>
            <person name="Cannon C."/>
            <person name="Castanera R."/>
            <person name="Culley D."/>
            <person name="Daum C."/>
            <person name="Ezra D."/>
            <person name="Gonzalez J."/>
            <person name="Henrissat B."/>
            <person name="Kuo A."/>
            <person name="Liang C."/>
            <person name="Lipzen A."/>
            <person name="Lutzoni F."/>
            <person name="Magnuson J."/>
            <person name="Mondo S."/>
            <person name="Nolan M."/>
            <person name="Ohm R."/>
            <person name="Pangilinan J."/>
            <person name="Park H.-J."/>
            <person name="Ramirez L."/>
            <person name="Alfaro M."/>
            <person name="Sun H."/>
            <person name="Tritt A."/>
            <person name="Yoshinaga Y."/>
            <person name="Zwiers L.-H."/>
            <person name="Turgeon B."/>
            <person name="Goodwin S."/>
            <person name="Spatafora J."/>
            <person name="Crous P."/>
            <person name="Grigoriev I."/>
        </authorList>
    </citation>
    <scope>NUCLEOTIDE SEQUENCE</scope>
    <source>
        <strain evidence="3">CBS 125425</strain>
    </source>
</reference>
<dbReference type="Proteomes" id="UP000799444">
    <property type="component" value="Unassembled WGS sequence"/>
</dbReference>
<evidence type="ECO:0000313" key="3">
    <source>
        <dbReference type="EMBL" id="KAF2727346.1"/>
    </source>
</evidence>
<proteinExistence type="predicted"/>
<dbReference type="OrthoDB" id="8922241at2759"/>
<feature type="region of interest" description="Disordered" evidence="1">
    <location>
        <begin position="490"/>
        <end position="509"/>
    </location>
</feature>